<gene>
    <name evidence="15" type="primary">nadC</name>
    <name evidence="15" type="ORF">F0161_02500</name>
</gene>
<dbReference type="GO" id="GO:0004514">
    <property type="term" value="F:nicotinate-nucleotide diphosphorylase (carboxylating) activity"/>
    <property type="evidence" value="ECO:0007669"/>
    <property type="project" value="UniProtKB-EC"/>
</dbReference>
<dbReference type="GO" id="GO:0034213">
    <property type="term" value="P:quinolinate catabolic process"/>
    <property type="evidence" value="ECO:0007669"/>
    <property type="project" value="TreeGrafter"/>
</dbReference>
<reference evidence="15 16" key="1">
    <citation type="submission" date="2019-09" db="EMBL/GenBank/DDBJ databases">
        <title>Complete Genome Sequence of Lactobacillus nenjiangensis SH-Y15, isolated from sauerkraut.</title>
        <authorList>
            <person name="Yang H."/>
        </authorList>
    </citation>
    <scope>NUCLEOTIDE SEQUENCE [LARGE SCALE GENOMIC DNA]</scope>
    <source>
        <strain evidence="15 16">SH-Y15</strain>
    </source>
</reference>
<evidence type="ECO:0000256" key="3">
    <source>
        <dbReference type="ARBA" id="ARBA00009400"/>
    </source>
</evidence>
<dbReference type="UniPathway" id="UPA00253">
    <property type="reaction ID" value="UER00331"/>
</dbReference>
<keyword evidence="16" id="KW-1185">Reference proteome</keyword>
<dbReference type="Pfam" id="PF01729">
    <property type="entry name" value="QRPTase_C"/>
    <property type="match status" value="1"/>
</dbReference>
<evidence type="ECO:0000256" key="9">
    <source>
        <dbReference type="ARBA" id="ARBA00033102"/>
    </source>
</evidence>
<evidence type="ECO:0000256" key="6">
    <source>
        <dbReference type="ARBA" id="ARBA00022642"/>
    </source>
</evidence>
<sequence>MNFLQEDIGAGDLSVVSLPNPIVSGYFVAKSNGILAGQFLPSTIYQLLSDKVEYTPLLTDGTRLNSGNVFGKVNGPAHTLLTAERLILNLMQRMSGIATATSHAIDTLNDSSIGILDTRKTAPGLRYFDKIAVHTGGGINHRMGLYDSVMIKDNHWKLINDLPTTVRQIRTEIGPTKTIEVEVETLAELQLAVESRVDIIMFDNQTPATVSEWKQSVPDSIKIEVSGGITLDNLATYAHCGANFISLGYLTNHVIPLDLSFELD</sequence>
<name>A0A5P1X626_9LACO</name>
<keyword evidence="6" id="KW-0662">Pyridine nucleotide biosynthesis</keyword>
<dbReference type="KEGG" id="lnn:F0161_02500"/>
<dbReference type="InterPro" id="IPR027277">
    <property type="entry name" value="NadC/ModD"/>
</dbReference>
<evidence type="ECO:0000259" key="13">
    <source>
        <dbReference type="Pfam" id="PF01729"/>
    </source>
</evidence>
<comment type="subunit">
    <text evidence="4">Hexamer formed by 3 homodimers.</text>
</comment>
<comment type="pathway">
    <text evidence="2">Cofactor biosynthesis; NAD(+) biosynthesis; nicotinate D-ribonucleotide from quinolinate: step 1/1.</text>
</comment>
<accession>A0A5P1X626</accession>
<dbReference type="EC" id="2.4.2.19" evidence="5"/>
<dbReference type="InterPro" id="IPR013785">
    <property type="entry name" value="Aldolase_TIM"/>
</dbReference>
<dbReference type="PANTHER" id="PTHR32179">
    <property type="entry name" value="NICOTINATE-NUCLEOTIDE PYROPHOSPHORYLASE [CARBOXYLATING]"/>
    <property type="match status" value="1"/>
</dbReference>
<dbReference type="Gene3D" id="3.90.1170.20">
    <property type="entry name" value="Quinolinate phosphoribosyl transferase, N-terminal domain"/>
    <property type="match status" value="1"/>
</dbReference>
<dbReference type="GO" id="GO:0009435">
    <property type="term" value="P:NAD+ biosynthetic process"/>
    <property type="evidence" value="ECO:0007669"/>
    <property type="project" value="UniProtKB-UniPathway"/>
</dbReference>
<evidence type="ECO:0000256" key="2">
    <source>
        <dbReference type="ARBA" id="ARBA00004893"/>
    </source>
</evidence>
<comment type="similarity">
    <text evidence="3 12">Belongs to the NadC/ModD family.</text>
</comment>
<dbReference type="InterPro" id="IPR002638">
    <property type="entry name" value="Quinolinate_PRibosylTrfase_C"/>
</dbReference>
<dbReference type="Pfam" id="PF02749">
    <property type="entry name" value="QRPTase_N"/>
    <property type="match status" value="1"/>
</dbReference>
<dbReference type="Proteomes" id="UP000325295">
    <property type="component" value="Chromosome"/>
</dbReference>
<keyword evidence="8 12" id="KW-0808">Transferase</keyword>
<protein>
    <recommendedName>
        <fullName evidence="11">Probable nicotinate-nucleotide pyrophosphorylase [carboxylating]</fullName>
        <ecNumber evidence="5">2.4.2.19</ecNumber>
    </recommendedName>
    <alternativeName>
        <fullName evidence="9">Quinolinate phosphoribosyltransferase [decarboxylating]</fullName>
    </alternativeName>
</protein>
<dbReference type="InterPro" id="IPR022412">
    <property type="entry name" value="Quinolinate_PRibosylTrfase_N"/>
</dbReference>
<feature type="domain" description="Quinolinate phosphoribosyl transferase C-terminal" evidence="13">
    <location>
        <begin position="97"/>
        <end position="261"/>
    </location>
</feature>
<dbReference type="InterPro" id="IPR036068">
    <property type="entry name" value="Nicotinate_pribotase-like_C"/>
</dbReference>
<evidence type="ECO:0000256" key="1">
    <source>
        <dbReference type="ARBA" id="ARBA00003237"/>
    </source>
</evidence>
<dbReference type="InterPro" id="IPR037128">
    <property type="entry name" value="Quinolinate_PRibosylTase_N_sf"/>
</dbReference>
<dbReference type="InterPro" id="IPR004393">
    <property type="entry name" value="NadC"/>
</dbReference>
<dbReference type="AlphaFoldDB" id="A0A5P1X626"/>
<dbReference type="FunFam" id="3.20.20.70:FF:000030">
    <property type="entry name" value="Nicotinate-nucleotide pyrophosphorylase, carboxylating"/>
    <property type="match status" value="1"/>
</dbReference>
<dbReference type="EMBL" id="CP043939">
    <property type="protein sequence ID" value="QER68334.1"/>
    <property type="molecule type" value="Genomic_DNA"/>
</dbReference>
<evidence type="ECO:0000256" key="4">
    <source>
        <dbReference type="ARBA" id="ARBA00011218"/>
    </source>
</evidence>
<evidence type="ECO:0000256" key="12">
    <source>
        <dbReference type="PIRNR" id="PIRNR006250"/>
    </source>
</evidence>
<dbReference type="Gene3D" id="3.20.20.70">
    <property type="entry name" value="Aldolase class I"/>
    <property type="match status" value="1"/>
</dbReference>
<evidence type="ECO:0000256" key="7">
    <source>
        <dbReference type="ARBA" id="ARBA00022676"/>
    </source>
</evidence>
<comment type="catalytic activity">
    <reaction evidence="10">
        <text>nicotinate beta-D-ribonucleotide + CO2 + diphosphate = quinolinate + 5-phospho-alpha-D-ribose 1-diphosphate + 2 H(+)</text>
        <dbReference type="Rhea" id="RHEA:12733"/>
        <dbReference type="ChEBI" id="CHEBI:15378"/>
        <dbReference type="ChEBI" id="CHEBI:16526"/>
        <dbReference type="ChEBI" id="CHEBI:29959"/>
        <dbReference type="ChEBI" id="CHEBI:33019"/>
        <dbReference type="ChEBI" id="CHEBI:57502"/>
        <dbReference type="ChEBI" id="CHEBI:58017"/>
        <dbReference type="EC" id="2.4.2.19"/>
    </reaction>
</comment>
<feature type="domain" description="Quinolinate phosphoribosyl transferase N-terminal" evidence="14">
    <location>
        <begin position="18"/>
        <end position="95"/>
    </location>
</feature>
<evidence type="ECO:0000256" key="10">
    <source>
        <dbReference type="ARBA" id="ARBA00047445"/>
    </source>
</evidence>
<evidence type="ECO:0000313" key="16">
    <source>
        <dbReference type="Proteomes" id="UP000325295"/>
    </source>
</evidence>
<dbReference type="SUPFAM" id="SSF51690">
    <property type="entry name" value="Nicotinate/Quinolinate PRTase C-terminal domain-like"/>
    <property type="match status" value="1"/>
</dbReference>
<dbReference type="GO" id="GO:0005737">
    <property type="term" value="C:cytoplasm"/>
    <property type="evidence" value="ECO:0007669"/>
    <property type="project" value="TreeGrafter"/>
</dbReference>
<dbReference type="FunFam" id="3.90.1170.20:FF:000001">
    <property type="entry name" value="Nicotinate-nucleotide diphosphorylase (Carboxylating)"/>
    <property type="match status" value="1"/>
</dbReference>
<evidence type="ECO:0000256" key="5">
    <source>
        <dbReference type="ARBA" id="ARBA00011944"/>
    </source>
</evidence>
<evidence type="ECO:0000256" key="11">
    <source>
        <dbReference type="ARBA" id="ARBA00069173"/>
    </source>
</evidence>
<dbReference type="PANTHER" id="PTHR32179:SF3">
    <property type="entry name" value="NICOTINATE-NUCLEOTIDE PYROPHOSPHORYLASE [CARBOXYLATING]"/>
    <property type="match status" value="1"/>
</dbReference>
<organism evidence="15 16">
    <name type="scientific">Paucilactobacillus nenjiangensis</name>
    <dbReference type="NCBI Taxonomy" id="1296540"/>
    <lineage>
        <taxon>Bacteria</taxon>
        <taxon>Bacillati</taxon>
        <taxon>Bacillota</taxon>
        <taxon>Bacilli</taxon>
        <taxon>Lactobacillales</taxon>
        <taxon>Lactobacillaceae</taxon>
        <taxon>Paucilactobacillus</taxon>
    </lineage>
</organism>
<dbReference type="SUPFAM" id="SSF54675">
    <property type="entry name" value="Nicotinate/Quinolinate PRTase N-terminal domain-like"/>
    <property type="match status" value="1"/>
</dbReference>
<dbReference type="PIRSF" id="PIRSF006250">
    <property type="entry name" value="NadC_ModD"/>
    <property type="match status" value="1"/>
</dbReference>
<dbReference type="CDD" id="cd01572">
    <property type="entry name" value="QPRTase"/>
    <property type="match status" value="1"/>
</dbReference>
<comment type="function">
    <text evidence="1">Involved in the catabolism of quinolinic acid (QA).</text>
</comment>
<dbReference type="NCBIfam" id="TIGR00078">
    <property type="entry name" value="nadC"/>
    <property type="match status" value="1"/>
</dbReference>
<dbReference type="OrthoDB" id="9782546at2"/>
<evidence type="ECO:0000259" key="14">
    <source>
        <dbReference type="Pfam" id="PF02749"/>
    </source>
</evidence>
<evidence type="ECO:0000313" key="15">
    <source>
        <dbReference type="EMBL" id="QER68334.1"/>
    </source>
</evidence>
<evidence type="ECO:0000256" key="8">
    <source>
        <dbReference type="ARBA" id="ARBA00022679"/>
    </source>
</evidence>
<keyword evidence="7 12" id="KW-0328">Glycosyltransferase</keyword>
<proteinExistence type="inferred from homology"/>